<dbReference type="AlphaFoldDB" id="A0A9D4UQ54"/>
<name>A0A9D4UQ54_ADICA</name>
<feature type="region of interest" description="Disordered" evidence="2">
    <location>
        <begin position="254"/>
        <end position="302"/>
    </location>
</feature>
<dbReference type="OrthoDB" id="1931558at2759"/>
<feature type="region of interest" description="Disordered" evidence="2">
    <location>
        <begin position="1"/>
        <end position="24"/>
    </location>
</feature>
<dbReference type="EMBL" id="JABFUD020000012">
    <property type="protein sequence ID" value="KAI5072034.1"/>
    <property type="molecule type" value="Genomic_DNA"/>
</dbReference>
<sequence length="513" mass="58115">MAASHYSMTPSSSSYTSSTPASSLSGTLTHRLVERASSSRLASEYVRTSEELVGYVTYLEGALEKVRAEGQRFQQESLDARNQATLAAHRLTLAHRQAHILAADTTQALQTASQYKEQLALTQTLLTEEQHKSKNLESQIVELEKAIKKRDELVEACKLKERRSRRVLKKQNERLMRKATLSWILACLSNPYLEVDTSKERAASLIRMAQDLLKSEGQSQTETSGSLTFSDMKARSLRLECAYVENEIKHLLQPSISSSQTSEDHESAGIHTKTPELLTARSHFSSEVDKEGRSSSRGDLPNGCSPIRSILKAAQDFFDDVNGLDCMMARDQLESRELHNEESRYGRDDHKFNGHGCIAAQLESCKLHKVECRTGPSHHNVTVKERYARARFKVPPLDLSSSTKSAAFENPSSIHMQFGFGQVGHHFQDCGDEFEMREQDDEYLPRKEERIEKKQRVQVDVIRRGNLLNTKRDVEREGITQCQTDIMKTLQGLKKNMGYLLDLEERSHLKHFT</sequence>
<dbReference type="Proteomes" id="UP000886520">
    <property type="component" value="Chromosome 12"/>
</dbReference>
<proteinExistence type="predicted"/>
<evidence type="ECO:0000256" key="1">
    <source>
        <dbReference type="SAM" id="Coils"/>
    </source>
</evidence>
<feature type="compositionally biased region" description="Basic and acidic residues" evidence="2">
    <location>
        <begin position="284"/>
        <end position="296"/>
    </location>
</feature>
<organism evidence="3 4">
    <name type="scientific">Adiantum capillus-veneris</name>
    <name type="common">Maidenhair fern</name>
    <dbReference type="NCBI Taxonomy" id="13818"/>
    <lineage>
        <taxon>Eukaryota</taxon>
        <taxon>Viridiplantae</taxon>
        <taxon>Streptophyta</taxon>
        <taxon>Embryophyta</taxon>
        <taxon>Tracheophyta</taxon>
        <taxon>Polypodiopsida</taxon>
        <taxon>Polypodiidae</taxon>
        <taxon>Polypodiales</taxon>
        <taxon>Pteridineae</taxon>
        <taxon>Pteridaceae</taxon>
        <taxon>Vittarioideae</taxon>
        <taxon>Adiantum</taxon>
    </lineage>
</organism>
<comment type="caution">
    <text evidence="3">The sequence shown here is derived from an EMBL/GenBank/DDBJ whole genome shotgun (WGS) entry which is preliminary data.</text>
</comment>
<keyword evidence="4" id="KW-1185">Reference proteome</keyword>
<accession>A0A9D4UQ54</accession>
<gene>
    <name evidence="3" type="ORF">GOP47_0012140</name>
</gene>
<keyword evidence="1" id="KW-0175">Coiled coil</keyword>
<evidence type="ECO:0000313" key="3">
    <source>
        <dbReference type="EMBL" id="KAI5072034.1"/>
    </source>
</evidence>
<protein>
    <submittedName>
        <fullName evidence="3">Uncharacterized protein</fullName>
    </submittedName>
</protein>
<evidence type="ECO:0000313" key="4">
    <source>
        <dbReference type="Proteomes" id="UP000886520"/>
    </source>
</evidence>
<feature type="coiled-coil region" evidence="1">
    <location>
        <begin position="126"/>
        <end position="163"/>
    </location>
</feature>
<reference evidence="3" key="1">
    <citation type="submission" date="2021-01" db="EMBL/GenBank/DDBJ databases">
        <title>Adiantum capillus-veneris genome.</title>
        <authorList>
            <person name="Fang Y."/>
            <person name="Liao Q."/>
        </authorList>
    </citation>
    <scope>NUCLEOTIDE SEQUENCE</scope>
    <source>
        <strain evidence="3">H3</strain>
        <tissue evidence="3">Leaf</tissue>
    </source>
</reference>
<evidence type="ECO:0000256" key="2">
    <source>
        <dbReference type="SAM" id="MobiDB-lite"/>
    </source>
</evidence>